<keyword evidence="3" id="KW-1185">Reference proteome</keyword>
<sequence length="292" mass="30929">MNTKLDLRIATPRIQAERLQWPTQNHHRVHPHQPYQLVGKLCGTVRFEWFYVNIYTKKSQWDKPTEPIFPPGNNDLAPEGPPPSYAGGPTQPLHGEKTGLSSNNPYASPAGPGGASASHDISEDERLARQLQDEENARAGGRPNSRGAADGYYNAPQGAGYQQGYPQGQQYAPPQQPYGQQDPYTGQYEGDKGKKKGGLSGLLGKLKGSSGGSRPHSYGQSAYGTQPGYGAAPYGRPMGGGMPMMGGGRRPGGLGAGGGMALGAAGGLAGGELHPRAVLVSLMIMFIHLREV</sequence>
<gene>
    <name evidence="2" type="ORF">EJ05DRAFT_112174</name>
</gene>
<dbReference type="GeneID" id="54480055"/>
<evidence type="ECO:0000256" key="1">
    <source>
        <dbReference type="SAM" id="MobiDB-lite"/>
    </source>
</evidence>
<dbReference type="RefSeq" id="XP_033598136.1">
    <property type="nucleotide sequence ID" value="XM_033739001.1"/>
</dbReference>
<protein>
    <recommendedName>
        <fullName evidence="4">WW domain-containing protein</fullName>
    </recommendedName>
</protein>
<feature type="region of interest" description="Disordered" evidence="1">
    <location>
        <begin position="61"/>
        <end position="227"/>
    </location>
</feature>
<dbReference type="AlphaFoldDB" id="A0A6A6VZL4"/>
<dbReference type="EMBL" id="ML996577">
    <property type="protein sequence ID" value="KAF2755685.1"/>
    <property type="molecule type" value="Genomic_DNA"/>
</dbReference>
<evidence type="ECO:0008006" key="4">
    <source>
        <dbReference type="Google" id="ProtNLM"/>
    </source>
</evidence>
<feature type="compositionally biased region" description="Low complexity" evidence="1">
    <location>
        <begin position="151"/>
        <end position="188"/>
    </location>
</feature>
<feature type="compositionally biased region" description="Low complexity" evidence="1">
    <location>
        <begin position="105"/>
        <end position="118"/>
    </location>
</feature>
<feature type="compositionally biased region" description="Basic and acidic residues" evidence="1">
    <location>
        <begin position="120"/>
        <end position="137"/>
    </location>
</feature>
<evidence type="ECO:0000313" key="3">
    <source>
        <dbReference type="Proteomes" id="UP000799437"/>
    </source>
</evidence>
<proteinExistence type="predicted"/>
<evidence type="ECO:0000313" key="2">
    <source>
        <dbReference type="EMBL" id="KAF2755685.1"/>
    </source>
</evidence>
<name>A0A6A6VZL4_9PEZI</name>
<reference evidence="2" key="1">
    <citation type="journal article" date="2020" name="Stud. Mycol.">
        <title>101 Dothideomycetes genomes: a test case for predicting lifestyles and emergence of pathogens.</title>
        <authorList>
            <person name="Haridas S."/>
            <person name="Albert R."/>
            <person name="Binder M."/>
            <person name="Bloem J."/>
            <person name="Labutti K."/>
            <person name="Salamov A."/>
            <person name="Andreopoulos B."/>
            <person name="Baker S."/>
            <person name="Barry K."/>
            <person name="Bills G."/>
            <person name="Bluhm B."/>
            <person name="Cannon C."/>
            <person name="Castanera R."/>
            <person name="Culley D."/>
            <person name="Daum C."/>
            <person name="Ezra D."/>
            <person name="Gonzalez J."/>
            <person name="Henrissat B."/>
            <person name="Kuo A."/>
            <person name="Liang C."/>
            <person name="Lipzen A."/>
            <person name="Lutzoni F."/>
            <person name="Magnuson J."/>
            <person name="Mondo S."/>
            <person name="Nolan M."/>
            <person name="Ohm R."/>
            <person name="Pangilinan J."/>
            <person name="Park H.-J."/>
            <person name="Ramirez L."/>
            <person name="Alfaro M."/>
            <person name="Sun H."/>
            <person name="Tritt A."/>
            <person name="Yoshinaga Y."/>
            <person name="Zwiers L.-H."/>
            <person name="Turgeon B."/>
            <person name="Goodwin S."/>
            <person name="Spatafora J."/>
            <person name="Crous P."/>
            <person name="Grigoriev I."/>
        </authorList>
    </citation>
    <scope>NUCLEOTIDE SEQUENCE</scope>
    <source>
        <strain evidence="2">CBS 121739</strain>
    </source>
</reference>
<organism evidence="2 3">
    <name type="scientific">Pseudovirgaria hyperparasitica</name>
    <dbReference type="NCBI Taxonomy" id="470096"/>
    <lineage>
        <taxon>Eukaryota</taxon>
        <taxon>Fungi</taxon>
        <taxon>Dikarya</taxon>
        <taxon>Ascomycota</taxon>
        <taxon>Pezizomycotina</taxon>
        <taxon>Dothideomycetes</taxon>
        <taxon>Dothideomycetes incertae sedis</taxon>
        <taxon>Acrospermales</taxon>
        <taxon>Acrospermaceae</taxon>
        <taxon>Pseudovirgaria</taxon>
    </lineage>
</organism>
<dbReference type="Proteomes" id="UP000799437">
    <property type="component" value="Unassembled WGS sequence"/>
</dbReference>
<accession>A0A6A6VZL4</accession>
<dbReference type="OrthoDB" id="2530521at2759"/>